<dbReference type="PANTHER" id="PTHR33387:SF3">
    <property type="entry name" value="DUF985 DOMAIN-CONTAINING PROTEIN"/>
    <property type="match status" value="1"/>
</dbReference>
<dbReference type="CDD" id="cd06121">
    <property type="entry name" value="cupin_YML079wp"/>
    <property type="match status" value="1"/>
</dbReference>
<sequence>MLSAETFIKELQLQPHPEGGFYRSTFQSDMKVHHEQVSTIDHNRKLYTSIYFLLRSEDISHLHRLKSDEIWYFHAGSPLTVHIIYPDGTYEGVKLGLNVENGERPQVIVPKGCIFGSSVEEANTFSLVGCMVAPGFDFADFELFTQQQLLSEYPQHEEIIKKLAFEKV</sequence>
<dbReference type="KEGG" id="bcoh:BC6307_22645"/>
<evidence type="ECO:0000313" key="2">
    <source>
        <dbReference type="EMBL" id="AST93873.1"/>
    </source>
</evidence>
<dbReference type="AlphaFoldDB" id="A0A223KWT9"/>
<dbReference type="InterPro" id="IPR011051">
    <property type="entry name" value="RmlC_Cupin_sf"/>
</dbReference>
<protein>
    <submittedName>
        <fullName evidence="2">Cupin</fullName>
    </submittedName>
</protein>
<dbReference type="Gene3D" id="2.60.120.10">
    <property type="entry name" value="Jelly Rolls"/>
    <property type="match status" value="1"/>
</dbReference>
<dbReference type="InterPro" id="IPR014710">
    <property type="entry name" value="RmlC-like_jellyroll"/>
</dbReference>
<reference evidence="2 3" key="1">
    <citation type="submission" date="2016-12" db="EMBL/GenBank/DDBJ databases">
        <title>The whole genome sequencing and assembly of Bacillus cohnii DSM 6307T strain.</title>
        <authorList>
            <person name="Lee Y.-J."/>
            <person name="Yi H."/>
            <person name="Bahn Y.-S."/>
            <person name="Kim J.F."/>
            <person name="Lee D.-W."/>
        </authorList>
    </citation>
    <scope>NUCLEOTIDE SEQUENCE [LARGE SCALE GENOMIC DNA]</scope>
    <source>
        <strain evidence="2 3">DSM 6307</strain>
    </source>
</reference>
<dbReference type="Proteomes" id="UP000215224">
    <property type="component" value="Chromosome"/>
</dbReference>
<dbReference type="InterPro" id="IPR039935">
    <property type="entry name" value="YML079W-like"/>
</dbReference>
<evidence type="ECO:0000313" key="3">
    <source>
        <dbReference type="Proteomes" id="UP000215224"/>
    </source>
</evidence>
<organism evidence="2 3">
    <name type="scientific">Sutcliffiella cohnii</name>
    <dbReference type="NCBI Taxonomy" id="33932"/>
    <lineage>
        <taxon>Bacteria</taxon>
        <taxon>Bacillati</taxon>
        <taxon>Bacillota</taxon>
        <taxon>Bacilli</taxon>
        <taxon>Bacillales</taxon>
        <taxon>Bacillaceae</taxon>
        <taxon>Sutcliffiella</taxon>
    </lineage>
</organism>
<dbReference type="PANTHER" id="PTHR33387">
    <property type="entry name" value="RMLC-LIKE JELLY ROLL FOLD PROTEIN"/>
    <property type="match status" value="1"/>
</dbReference>
<dbReference type="Pfam" id="PF06172">
    <property type="entry name" value="Cupin_5"/>
    <property type="match status" value="1"/>
</dbReference>
<accession>A0A223KWT9</accession>
<dbReference type="EMBL" id="CP018866">
    <property type="protein sequence ID" value="AST93873.1"/>
    <property type="molecule type" value="Genomic_DNA"/>
</dbReference>
<proteinExistence type="predicted"/>
<dbReference type="RefSeq" id="WP_066413486.1">
    <property type="nucleotide sequence ID" value="NZ_CP018866.1"/>
</dbReference>
<name>A0A223KWT9_9BACI</name>
<gene>
    <name evidence="2" type="ORF">BC6307_22645</name>
</gene>
<dbReference type="InterPro" id="IPR009327">
    <property type="entry name" value="Cupin_DUF985"/>
</dbReference>
<dbReference type="SUPFAM" id="SSF51182">
    <property type="entry name" value="RmlC-like cupins"/>
    <property type="match status" value="1"/>
</dbReference>
<evidence type="ECO:0000259" key="1">
    <source>
        <dbReference type="Pfam" id="PF06172"/>
    </source>
</evidence>
<keyword evidence="3" id="KW-1185">Reference proteome</keyword>
<feature type="domain" description="DUF985" evidence="1">
    <location>
        <begin position="6"/>
        <end position="144"/>
    </location>
</feature>